<dbReference type="InterPro" id="IPR035985">
    <property type="entry name" value="Ubiquitin-activating_enz"/>
</dbReference>
<dbReference type="Gene3D" id="3.40.50.720">
    <property type="entry name" value="NAD(P)-binding Rossmann-like Domain"/>
    <property type="match status" value="1"/>
</dbReference>
<evidence type="ECO:0000259" key="1">
    <source>
        <dbReference type="Pfam" id="PF00899"/>
    </source>
</evidence>
<dbReference type="GO" id="GO:0008641">
    <property type="term" value="F:ubiquitin-like modifier activating enzyme activity"/>
    <property type="evidence" value="ECO:0007669"/>
    <property type="project" value="InterPro"/>
</dbReference>
<dbReference type="GO" id="GO:0061504">
    <property type="term" value="P:cyclic threonylcarbamoyladenosine biosynthetic process"/>
    <property type="evidence" value="ECO:0007669"/>
    <property type="project" value="TreeGrafter"/>
</dbReference>
<reference evidence="2" key="1">
    <citation type="submission" date="2018-05" db="EMBL/GenBank/DDBJ databases">
        <authorList>
            <person name="Lanie J.A."/>
            <person name="Ng W.-L."/>
            <person name="Kazmierczak K.M."/>
            <person name="Andrzejewski T.M."/>
            <person name="Davidsen T.M."/>
            <person name="Wayne K.J."/>
            <person name="Tettelin H."/>
            <person name="Glass J.I."/>
            <person name="Rusch D."/>
            <person name="Podicherti R."/>
            <person name="Tsui H.-C.T."/>
            <person name="Winkler M.E."/>
        </authorList>
    </citation>
    <scope>NUCLEOTIDE SEQUENCE</scope>
</reference>
<gene>
    <name evidence="2" type="ORF">METZ01_LOCUS434579</name>
</gene>
<dbReference type="PANTHER" id="PTHR43267:SF1">
    <property type="entry name" value="TRNA THREONYLCARBAMOYLADENOSINE DEHYDRATASE"/>
    <property type="match status" value="1"/>
</dbReference>
<proteinExistence type="predicted"/>
<dbReference type="EMBL" id="UINC01175215">
    <property type="protein sequence ID" value="SVD81725.1"/>
    <property type="molecule type" value="Genomic_DNA"/>
</dbReference>
<evidence type="ECO:0000313" key="2">
    <source>
        <dbReference type="EMBL" id="SVD81725.1"/>
    </source>
</evidence>
<dbReference type="Pfam" id="PF00899">
    <property type="entry name" value="ThiF"/>
    <property type="match status" value="1"/>
</dbReference>
<feature type="non-terminal residue" evidence="2">
    <location>
        <position position="158"/>
    </location>
</feature>
<sequence>MYGAAGLEKLRSAHVCVVGIGGVGSWTAEALARSGVGNLTLIDLDEVCLTNTNRQIHALEDSVGKAKVQEMAERIRRINPDCTVKTHVEFFTERTADSILATRYDYVVDAIDGVSNKSLLLAQCRAREIPVITCGAAGGRRDSTAVCVVDLARAKYDR</sequence>
<dbReference type="InterPro" id="IPR000594">
    <property type="entry name" value="ThiF_NAD_FAD-bd"/>
</dbReference>
<accession>A0A382YFV7</accession>
<dbReference type="GO" id="GO:0061503">
    <property type="term" value="F:tRNA threonylcarbamoyladenosine dehydratase"/>
    <property type="evidence" value="ECO:0007669"/>
    <property type="project" value="TreeGrafter"/>
</dbReference>
<dbReference type="AlphaFoldDB" id="A0A382YFV7"/>
<name>A0A382YFV7_9ZZZZ</name>
<dbReference type="SUPFAM" id="SSF69572">
    <property type="entry name" value="Activating enzymes of the ubiquitin-like proteins"/>
    <property type="match status" value="1"/>
</dbReference>
<dbReference type="InterPro" id="IPR045886">
    <property type="entry name" value="ThiF/MoeB/HesA"/>
</dbReference>
<feature type="domain" description="THIF-type NAD/FAD binding fold" evidence="1">
    <location>
        <begin position="3"/>
        <end position="140"/>
    </location>
</feature>
<organism evidence="2">
    <name type="scientific">marine metagenome</name>
    <dbReference type="NCBI Taxonomy" id="408172"/>
    <lineage>
        <taxon>unclassified sequences</taxon>
        <taxon>metagenomes</taxon>
        <taxon>ecological metagenomes</taxon>
    </lineage>
</organism>
<dbReference type="PANTHER" id="PTHR43267">
    <property type="entry name" value="TRNA THREONYLCARBAMOYLADENOSINE DEHYDRATASE"/>
    <property type="match status" value="1"/>
</dbReference>
<protein>
    <recommendedName>
        <fullName evidence="1">THIF-type NAD/FAD binding fold domain-containing protein</fullName>
    </recommendedName>
</protein>